<dbReference type="Pfam" id="PF00072">
    <property type="entry name" value="Response_reg"/>
    <property type="match status" value="1"/>
</dbReference>
<keyword evidence="4" id="KW-0808">Transferase</keyword>
<evidence type="ECO:0000256" key="6">
    <source>
        <dbReference type="PROSITE-ProRule" id="PRU00169"/>
    </source>
</evidence>
<dbReference type="InterPro" id="IPR003661">
    <property type="entry name" value="HisK_dim/P_dom"/>
</dbReference>
<dbReference type="InterPro" id="IPR004358">
    <property type="entry name" value="Sig_transdc_His_kin-like_C"/>
</dbReference>
<dbReference type="Gene3D" id="3.30.450.40">
    <property type="match status" value="1"/>
</dbReference>
<dbReference type="Gene3D" id="1.10.287.130">
    <property type="match status" value="1"/>
</dbReference>
<dbReference type="EMBL" id="VOSM01000004">
    <property type="protein sequence ID" value="TXD37231.1"/>
    <property type="molecule type" value="Genomic_DNA"/>
</dbReference>
<dbReference type="InterPro" id="IPR003018">
    <property type="entry name" value="GAF"/>
</dbReference>
<dbReference type="InterPro" id="IPR005467">
    <property type="entry name" value="His_kinase_dom"/>
</dbReference>
<comment type="catalytic activity">
    <reaction evidence="1">
        <text>ATP + protein L-histidine = ADP + protein N-phospho-L-histidine.</text>
        <dbReference type="EC" id="2.7.13.3"/>
    </reaction>
</comment>
<evidence type="ECO:0000256" key="3">
    <source>
        <dbReference type="ARBA" id="ARBA00022553"/>
    </source>
</evidence>
<keyword evidence="10" id="KW-1185">Reference proteome</keyword>
<dbReference type="SMART" id="SM00387">
    <property type="entry name" value="HATPase_c"/>
    <property type="match status" value="1"/>
</dbReference>
<dbReference type="SUPFAM" id="SSF47384">
    <property type="entry name" value="Homodimeric domain of signal transducing histidine kinase"/>
    <property type="match status" value="1"/>
</dbReference>
<dbReference type="GO" id="GO:0000155">
    <property type="term" value="F:phosphorelay sensor kinase activity"/>
    <property type="evidence" value="ECO:0007669"/>
    <property type="project" value="InterPro"/>
</dbReference>
<evidence type="ECO:0000256" key="1">
    <source>
        <dbReference type="ARBA" id="ARBA00000085"/>
    </source>
</evidence>
<dbReference type="SUPFAM" id="SSF52172">
    <property type="entry name" value="CheY-like"/>
    <property type="match status" value="1"/>
</dbReference>
<dbReference type="SUPFAM" id="SSF55874">
    <property type="entry name" value="ATPase domain of HSP90 chaperone/DNA topoisomerase II/histidine kinase"/>
    <property type="match status" value="1"/>
</dbReference>
<evidence type="ECO:0000259" key="7">
    <source>
        <dbReference type="PROSITE" id="PS50109"/>
    </source>
</evidence>
<dbReference type="SMART" id="SM00065">
    <property type="entry name" value="GAF"/>
    <property type="match status" value="1"/>
</dbReference>
<accession>A0A5C6XD76</accession>
<gene>
    <name evidence="9" type="ORF">FRC98_10905</name>
</gene>
<dbReference type="AlphaFoldDB" id="A0A5C6XD76"/>
<dbReference type="SMART" id="SM00448">
    <property type="entry name" value="REC"/>
    <property type="match status" value="1"/>
</dbReference>
<dbReference type="PANTHER" id="PTHR43102:SF2">
    <property type="entry name" value="GAF DOMAIN-CONTAINING PROTEIN"/>
    <property type="match status" value="1"/>
</dbReference>
<evidence type="ECO:0000259" key="8">
    <source>
        <dbReference type="PROSITE" id="PS50110"/>
    </source>
</evidence>
<dbReference type="Pfam" id="PF01590">
    <property type="entry name" value="GAF"/>
    <property type="match status" value="1"/>
</dbReference>
<reference evidence="9 10" key="1">
    <citation type="submission" date="2019-08" db="EMBL/GenBank/DDBJ databases">
        <title>Bradymonadales sp. TMQ4.</title>
        <authorList>
            <person name="Liang Q."/>
        </authorList>
    </citation>
    <scope>NUCLEOTIDE SEQUENCE [LARGE SCALE GENOMIC DNA]</scope>
    <source>
        <strain evidence="9 10">TMQ4</strain>
    </source>
</reference>
<evidence type="ECO:0000313" key="9">
    <source>
        <dbReference type="EMBL" id="TXD37231.1"/>
    </source>
</evidence>
<sequence>MGHKEADAYARGRGRLEALRRYEILDTEAEEAFDRLVRLAAQICGAPSSTITLVDEERQWFKARLRVDLAETGLDESFCKFAICGTEVMEVPDARSDERFADYPNVVGEPKIRFYAGAPLVTPEGHRLGTICVFDTESRAELSAKQRRALSDLAGVVVDELELRRARRELMEKVDREQGLKEALLERQERLDLALEASNLGLWEWVPGGETLWINERGAEQLGVVPGELSVAAFIGRFVESSRGELDRIFGALLEDQRCARLGILQVDRGDEASCDLRWVVVYAARGSESSRDHVIGTLQDITEARNGQLEMEKLERLAAVGTMAAGVGHEINNPLAYILASMEFVQGMLGPLCESGAAQVSLARTDVAEALSAINDAHEGALRMRDIVRELRILARDPKRDQPAEPVAIDESLNLALRMARIHLRGMGRMELERASSRQVLATRSGLTQVLLNLLLNAVHAVTQKDDEQRGRVVVRTLDREDQVIIEIEDNGVGIARENLPRVFDPFFTTKGPDEGTGLGLSTSVRLVEQFGGRLELSSEEGEGTLVRLTLPAVALASTSGANKASSETALHRVLVVDDEVRLGKMFVRLLRDQAEVVSVEGVEKAWEALDSGDFDVIFCDLHLPLVSGATFYRELSRERPELARRVVFMTGGLYSDEARELVASSDNVVLYKPFDLAALRKALASALARAKD</sequence>
<evidence type="ECO:0000256" key="5">
    <source>
        <dbReference type="ARBA" id="ARBA00022777"/>
    </source>
</evidence>
<dbReference type="RefSeq" id="WP_146981441.1">
    <property type="nucleotide sequence ID" value="NZ_VOSM01000004.1"/>
</dbReference>
<dbReference type="Gene3D" id="3.30.565.10">
    <property type="entry name" value="Histidine kinase-like ATPase, C-terminal domain"/>
    <property type="match status" value="1"/>
</dbReference>
<dbReference type="Gene3D" id="3.30.450.20">
    <property type="entry name" value="PAS domain"/>
    <property type="match status" value="1"/>
</dbReference>
<keyword evidence="3 6" id="KW-0597">Phosphoprotein</keyword>
<dbReference type="OrthoDB" id="5487456at2"/>
<feature type="domain" description="Histidine kinase" evidence="7">
    <location>
        <begin position="327"/>
        <end position="556"/>
    </location>
</feature>
<evidence type="ECO:0000313" key="10">
    <source>
        <dbReference type="Proteomes" id="UP000321412"/>
    </source>
</evidence>
<dbReference type="Pfam" id="PF02518">
    <property type="entry name" value="HATPase_c"/>
    <property type="match status" value="1"/>
</dbReference>
<evidence type="ECO:0000256" key="2">
    <source>
        <dbReference type="ARBA" id="ARBA00012438"/>
    </source>
</evidence>
<dbReference type="InterPro" id="IPR029016">
    <property type="entry name" value="GAF-like_dom_sf"/>
</dbReference>
<dbReference type="SUPFAM" id="SSF55781">
    <property type="entry name" value="GAF domain-like"/>
    <property type="match status" value="1"/>
</dbReference>
<dbReference type="PRINTS" id="PR00344">
    <property type="entry name" value="BCTRLSENSOR"/>
</dbReference>
<protein>
    <recommendedName>
        <fullName evidence="2">histidine kinase</fullName>
        <ecNumber evidence="2">2.7.13.3</ecNumber>
    </recommendedName>
</protein>
<dbReference type="PANTHER" id="PTHR43102">
    <property type="entry name" value="SLR1143 PROTEIN"/>
    <property type="match status" value="1"/>
</dbReference>
<dbReference type="CDD" id="cd00082">
    <property type="entry name" value="HisKA"/>
    <property type="match status" value="1"/>
</dbReference>
<dbReference type="PROSITE" id="PS50110">
    <property type="entry name" value="RESPONSE_REGULATORY"/>
    <property type="match status" value="1"/>
</dbReference>
<dbReference type="InterPro" id="IPR001789">
    <property type="entry name" value="Sig_transdc_resp-reg_receiver"/>
</dbReference>
<dbReference type="InterPro" id="IPR035965">
    <property type="entry name" value="PAS-like_dom_sf"/>
</dbReference>
<dbReference type="InterPro" id="IPR003594">
    <property type="entry name" value="HATPase_dom"/>
</dbReference>
<dbReference type="SUPFAM" id="SSF55785">
    <property type="entry name" value="PYP-like sensor domain (PAS domain)"/>
    <property type="match status" value="1"/>
</dbReference>
<dbReference type="InterPro" id="IPR036890">
    <property type="entry name" value="HATPase_C_sf"/>
</dbReference>
<feature type="modified residue" description="4-aspartylphosphate" evidence="6">
    <location>
        <position position="622"/>
    </location>
</feature>
<feature type="domain" description="Response regulatory" evidence="8">
    <location>
        <begin position="574"/>
        <end position="689"/>
    </location>
</feature>
<evidence type="ECO:0000256" key="4">
    <source>
        <dbReference type="ARBA" id="ARBA00022679"/>
    </source>
</evidence>
<dbReference type="EC" id="2.7.13.3" evidence="2"/>
<dbReference type="PROSITE" id="PS50109">
    <property type="entry name" value="HIS_KIN"/>
    <property type="match status" value="1"/>
</dbReference>
<dbReference type="Proteomes" id="UP000321412">
    <property type="component" value="Unassembled WGS sequence"/>
</dbReference>
<proteinExistence type="predicted"/>
<organism evidence="9 10">
    <name type="scientific">Lujinxingia vulgaris</name>
    <dbReference type="NCBI Taxonomy" id="2600176"/>
    <lineage>
        <taxon>Bacteria</taxon>
        <taxon>Deltaproteobacteria</taxon>
        <taxon>Bradymonadales</taxon>
        <taxon>Lujinxingiaceae</taxon>
        <taxon>Lujinxingia</taxon>
    </lineage>
</organism>
<comment type="caution">
    <text evidence="9">The sequence shown here is derived from an EMBL/GenBank/DDBJ whole genome shotgun (WGS) entry which is preliminary data.</text>
</comment>
<dbReference type="Gene3D" id="3.40.50.2300">
    <property type="match status" value="1"/>
</dbReference>
<name>A0A5C6XD76_9DELT</name>
<dbReference type="InterPro" id="IPR011006">
    <property type="entry name" value="CheY-like_superfamily"/>
</dbReference>
<dbReference type="InterPro" id="IPR036097">
    <property type="entry name" value="HisK_dim/P_sf"/>
</dbReference>
<keyword evidence="5" id="KW-0418">Kinase</keyword>